<dbReference type="AlphaFoldDB" id="A0A521EM72"/>
<dbReference type="OrthoDB" id="328200at2157"/>
<keyword evidence="3" id="KW-1185">Reference proteome</keyword>
<proteinExistence type="predicted"/>
<evidence type="ECO:0000256" key="1">
    <source>
        <dbReference type="SAM" id="MobiDB-lite"/>
    </source>
</evidence>
<feature type="region of interest" description="Disordered" evidence="1">
    <location>
        <begin position="194"/>
        <end position="300"/>
    </location>
</feature>
<dbReference type="EMBL" id="FXTD01000011">
    <property type="protein sequence ID" value="SMO85002.1"/>
    <property type="molecule type" value="Genomic_DNA"/>
</dbReference>
<evidence type="ECO:0000313" key="3">
    <source>
        <dbReference type="Proteomes" id="UP000319712"/>
    </source>
</evidence>
<accession>A0A521EM72</accession>
<dbReference type="Proteomes" id="UP000319712">
    <property type="component" value="Unassembled WGS sequence"/>
</dbReference>
<sequence length="300" mass="31561">MKRRQLILLLGGASSGAMTIGSGAFSSVNAERGVDVNVVEDENAYLGLKQVNEVVPADGDYERADEDEDYGPNGVVRVQNQFSDPLDLTVNVVKTGGVVDGVTIDNAIENKDDDEGLGVGEKAFISVECGDTGTGSVKLSFYGEAGGAAVETTQQFEFSCIDVRFNGEGTVFIYGKSDDMEVLVDGNKEEVSSKKDKATIKRSSEEIESVTVGGITYERPEITDSSDDSENNGQGQSENNGQGQSENNGQGQSENNGQGQSENNGQGQSENNGQGQSENNGQGQSENNGQGQSENNGQGP</sequence>
<protein>
    <submittedName>
        <fullName evidence="2">Uncharacterized protein</fullName>
    </submittedName>
</protein>
<feature type="compositionally biased region" description="Basic and acidic residues" evidence="1">
    <location>
        <begin position="194"/>
        <end position="205"/>
    </location>
</feature>
<name>A0A521EM72_9EURY</name>
<evidence type="ECO:0000313" key="2">
    <source>
        <dbReference type="EMBL" id="SMO85002.1"/>
    </source>
</evidence>
<dbReference type="RefSeq" id="WP_142987549.1">
    <property type="nucleotide sequence ID" value="NZ_FXTD01000011.1"/>
</dbReference>
<gene>
    <name evidence="2" type="ORF">SAMN06264867_111103</name>
</gene>
<reference evidence="2 3" key="1">
    <citation type="submission" date="2017-05" db="EMBL/GenBank/DDBJ databases">
        <authorList>
            <person name="Varghese N."/>
            <person name="Submissions S."/>
        </authorList>
    </citation>
    <scope>NUCLEOTIDE SEQUENCE [LARGE SCALE GENOMIC DNA]</scope>
    <source>
        <strain evidence="2 3">DSM 19504</strain>
    </source>
</reference>
<feature type="compositionally biased region" description="Low complexity" evidence="1">
    <location>
        <begin position="231"/>
        <end position="300"/>
    </location>
</feature>
<organism evidence="2 3">
    <name type="scientific">Halorubrum cibi</name>
    <dbReference type="NCBI Taxonomy" id="413815"/>
    <lineage>
        <taxon>Archaea</taxon>
        <taxon>Methanobacteriati</taxon>
        <taxon>Methanobacteriota</taxon>
        <taxon>Stenosarchaea group</taxon>
        <taxon>Halobacteria</taxon>
        <taxon>Halobacteriales</taxon>
        <taxon>Haloferacaceae</taxon>
        <taxon>Halorubrum</taxon>
    </lineage>
</organism>